<organism evidence="1 2">
    <name type="scientific">Tanacetum coccineum</name>
    <dbReference type="NCBI Taxonomy" id="301880"/>
    <lineage>
        <taxon>Eukaryota</taxon>
        <taxon>Viridiplantae</taxon>
        <taxon>Streptophyta</taxon>
        <taxon>Embryophyta</taxon>
        <taxon>Tracheophyta</taxon>
        <taxon>Spermatophyta</taxon>
        <taxon>Magnoliopsida</taxon>
        <taxon>eudicotyledons</taxon>
        <taxon>Gunneridae</taxon>
        <taxon>Pentapetalae</taxon>
        <taxon>asterids</taxon>
        <taxon>campanulids</taxon>
        <taxon>Asterales</taxon>
        <taxon>Asteraceae</taxon>
        <taxon>Asteroideae</taxon>
        <taxon>Anthemideae</taxon>
        <taxon>Anthemidinae</taxon>
        <taxon>Tanacetum</taxon>
    </lineage>
</organism>
<dbReference type="EMBL" id="BQNB010019190">
    <property type="protein sequence ID" value="GJT82679.1"/>
    <property type="molecule type" value="Genomic_DNA"/>
</dbReference>
<reference evidence="1" key="1">
    <citation type="journal article" date="2022" name="Int. J. Mol. Sci.">
        <title>Draft Genome of Tanacetum Coccineum: Genomic Comparison of Closely Related Tanacetum-Family Plants.</title>
        <authorList>
            <person name="Yamashiro T."/>
            <person name="Shiraishi A."/>
            <person name="Nakayama K."/>
            <person name="Satake H."/>
        </authorList>
    </citation>
    <scope>NUCLEOTIDE SEQUENCE</scope>
</reference>
<proteinExistence type="predicted"/>
<reference evidence="1" key="2">
    <citation type="submission" date="2022-01" db="EMBL/GenBank/DDBJ databases">
        <authorList>
            <person name="Yamashiro T."/>
            <person name="Shiraishi A."/>
            <person name="Satake H."/>
            <person name="Nakayama K."/>
        </authorList>
    </citation>
    <scope>NUCLEOTIDE SEQUENCE</scope>
</reference>
<evidence type="ECO:0000313" key="2">
    <source>
        <dbReference type="Proteomes" id="UP001151760"/>
    </source>
</evidence>
<sequence length="199" mass="22504">MRELLQPLIFRMASFLTPSLSTRQWKTSSSCWTMISYDIAELSHASSCPTNIKLDDSKMIVQGSSIPFFFRLSSSKATSSHNIMMRIMSIIFLDQETIARFLVHDLCILPTVAQDLEKAATISLNISFNMITCTTICFYEEVLVLRDCGKAATVRKKLSSIRIPKEFSLTGFRQHALAISSLLEHSKRKQHEGEESESD</sequence>
<keyword evidence="2" id="KW-1185">Reference proteome</keyword>
<accession>A0ABQ5H5H3</accession>
<name>A0ABQ5H5H3_9ASTR</name>
<dbReference type="Proteomes" id="UP001151760">
    <property type="component" value="Unassembled WGS sequence"/>
</dbReference>
<evidence type="ECO:0000313" key="1">
    <source>
        <dbReference type="EMBL" id="GJT82679.1"/>
    </source>
</evidence>
<gene>
    <name evidence="1" type="ORF">Tco_1057021</name>
</gene>
<comment type="caution">
    <text evidence="1">The sequence shown here is derived from an EMBL/GenBank/DDBJ whole genome shotgun (WGS) entry which is preliminary data.</text>
</comment>
<protein>
    <submittedName>
        <fullName evidence="1">Uncharacterized protein</fullName>
    </submittedName>
</protein>